<dbReference type="Proteomes" id="UP001500620">
    <property type="component" value="Unassembled WGS sequence"/>
</dbReference>
<accession>A0ABP8D2R0</accession>
<dbReference type="InterPro" id="IPR002401">
    <property type="entry name" value="Cyt_P450_E_grp-I"/>
</dbReference>
<dbReference type="EMBL" id="BAABAT010000003">
    <property type="protein sequence ID" value="GAA4246431.1"/>
    <property type="molecule type" value="Genomic_DNA"/>
</dbReference>
<comment type="caution">
    <text evidence="8">The sequence shown here is derived from an EMBL/GenBank/DDBJ whole genome shotgun (WGS) entry which is preliminary data.</text>
</comment>
<reference evidence="9" key="1">
    <citation type="journal article" date="2019" name="Int. J. Syst. Evol. Microbiol.">
        <title>The Global Catalogue of Microorganisms (GCM) 10K type strain sequencing project: providing services to taxonomists for standard genome sequencing and annotation.</title>
        <authorList>
            <consortium name="The Broad Institute Genomics Platform"/>
            <consortium name="The Broad Institute Genome Sequencing Center for Infectious Disease"/>
            <person name="Wu L."/>
            <person name="Ma J."/>
        </authorList>
    </citation>
    <scope>NUCLEOTIDE SEQUENCE [LARGE SCALE GENOMIC DNA]</scope>
    <source>
        <strain evidence="9">JCM 17441</strain>
    </source>
</reference>
<dbReference type="RefSeq" id="WP_345123143.1">
    <property type="nucleotide sequence ID" value="NZ_BAABAT010000003.1"/>
</dbReference>
<evidence type="ECO:0000256" key="2">
    <source>
        <dbReference type="ARBA" id="ARBA00022617"/>
    </source>
</evidence>
<keyword evidence="3 7" id="KW-0479">Metal-binding</keyword>
<dbReference type="InterPro" id="IPR001128">
    <property type="entry name" value="Cyt_P450"/>
</dbReference>
<dbReference type="InterPro" id="IPR036396">
    <property type="entry name" value="Cyt_P450_sf"/>
</dbReference>
<evidence type="ECO:0000256" key="3">
    <source>
        <dbReference type="ARBA" id="ARBA00022723"/>
    </source>
</evidence>
<dbReference type="PRINTS" id="PR00463">
    <property type="entry name" value="EP450I"/>
</dbReference>
<dbReference type="Gene3D" id="1.10.630.10">
    <property type="entry name" value="Cytochrome P450"/>
    <property type="match status" value="1"/>
</dbReference>
<sequence length="460" mass="50859">MSAIHEVTATTAGTVPLRRALPRLVRSPLDALVGFADEAGGEIVRLNFGTFRPYMVTHPTHLQHVLRDNASNYTRDGKGLLWRPVRRAVGEAILVVEGPLWESSRGVLQPLFTAKRVETLIDAMAAAIGEAVDALDEPARTGQAVDASDTLSRIVCQATMRVLFGDKISVPDAMRIVAALGTIATAMVPRLLVPFMPDAIPMPGDRAFRDAVRTIDDIVLPIISETLRRPDDGQDIFSTLCRPRMVNGQQITERQIRDDVVAMFSTSTETTIAVLSWLWPVLDTHPEVAARLVDEIDQVVGAEQLQRSHVAELRYTRMVLDELLRLFPAGWMIPRTAVESENLGGTRIPSGATILVSPYVTQRMAAFWERPGAFDPERFSPTAPRREHRNSYFPFGGGPHQCIGQYLFLMEAPLIIATLLSRFRIQMHGKGDLTPRMGASLRPRQSAQLTLVPVDRPRAS</sequence>
<organism evidence="8 9">
    <name type="scientific">Dactylosporangium darangshiense</name>
    <dbReference type="NCBI Taxonomy" id="579108"/>
    <lineage>
        <taxon>Bacteria</taxon>
        <taxon>Bacillati</taxon>
        <taxon>Actinomycetota</taxon>
        <taxon>Actinomycetes</taxon>
        <taxon>Micromonosporales</taxon>
        <taxon>Micromonosporaceae</taxon>
        <taxon>Dactylosporangium</taxon>
    </lineage>
</organism>
<dbReference type="InterPro" id="IPR017972">
    <property type="entry name" value="Cyt_P450_CS"/>
</dbReference>
<dbReference type="PANTHER" id="PTHR24291">
    <property type="entry name" value="CYTOCHROME P450 FAMILY 4"/>
    <property type="match status" value="1"/>
</dbReference>
<evidence type="ECO:0000256" key="5">
    <source>
        <dbReference type="ARBA" id="ARBA00023004"/>
    </source>
</evidence>
<proteinExistence type="inferred from homology"/>
<keyword evidence="9" id="KW-1185">Reference proteome</keyword>
<name>A0ABP8D2R0_9ACTN</name>
<evidence type="ECO:0000313" key="9">
    <source>
        <dbReference type="Proteomes" id="UP001500620"/>
    </source>
</evidence>
<evidence type="ECO:0000256" key="7">
    <source>
        <dbReference type="RuleBase" id="RU000461"/>
    </source>
</evidence>
<keyword evidence="5 7" id="KW-0408">Iron</keyword>
<protein>
    <submittedName>
        <fullName evidence="8">Cytochrome P450</fullName>
    </submittedName>
</protein>
<dbReference type="Pfam" id="PF00067">
    <property type="entry name" value="p450"/>
    <property type="match status" value="1"/>
</dbReference>
<dbReference type="InterPro" id="IPR050196">
    <property type="entry name" value="Cytochrome_P450_Monoox"/>
</dbReference>
<keyword evidence="2 7" id="KW-0349">Heme</keyword>
<evidence type="ECO:0000256" key="1">
    <source>
        <dbReference type="ARBA" id="ARBA00010617"/>
    </source>
</evidence>
<comment type="similarity">
    <text evidence="1 7">Belongs to the cytochrome P450 family.</text>
</comment>
<dbReference type="PANTHER" id="PTHR24291:SF50">
    <property type="entry name" value="BIFUNCTIONAL ALBAFLAVENONE MONOOXYGENASE_TERPENE SYNTHASE"/>
    <property type="match status" value="1"/>
</dbReference>
<evidence type="ECO:0000256" key="4">
    <source>
        <dbReference type="ARBA" id="ARBA00023002"/>
    </source>
</evidence>
<keyword evidence="4 7" id="KW-0560">Oxidoreductase</keyword>
<evidence type="ECO:0000313" key="8">
    <source>
        <dbReference type="EMBL" id="GAA4246431.1"/>
    </source>
</evidence>
<dbReference type="PROSITE" id="PS00086">
    <property type="entry name" value="CYTOCHROME_P450"/>
    <property type="match status" value="1"/>
</dbReference>
<dbReference type="PRINTS" id="PR00385">
    <property type="entry name" value="P450"/>
</dbReference>
<dbReference type="SUPFAM" id="SSF48264">
    <property type="entry name" value="Cytochrome P450"/>
    <property type="match status" value="1"/>
</dbReference>
<evidence type="ECO:0000256" key="6">
    <source>
        <dbReference type="ARBA" id="ARBA00023033"/>
    </source>
</evidence>
<gene>
    <name evidence="8" type="ORF">GCM10022255_017620</name>
</gene>
<keyword evidence="6 7" id="KW-0503">Monooxygenase</keyword>